<comment type="caution">
    <text evidence="1">The sequence shown here is derived from an EMBL/GenBank/DDBJ whole genome shotgun (WGS) entry which is preliminary data.</text>
</comment>
<dbReference type="PANTHER" id="PTHR30283:SF4">
    <property type="entry name" value="PEROXIDE STRESS RESISTANCE PROTEIN YAAA"/>
    <property type="match status" value="1"/>
</dbReference>
<reference evidence="1 2" key="1">
    <citation type="journal article" date="2015" name="Int. J. Syst. Evol. Microbiol.">
        <title>Micromonospora costi sp. nov., isolated from a leaf of Costus speciosus.</title>
        <authorList>
            <person name="Thawai C."/>
        </authorList>
    </citation>
    <scope>NUCLEOTIDE SEQUENCE [LARGE SCALE GENOMIC DNA]</scope>
    <source>
        <strain evidence="1 2">CS1-12</strain>
    </source>
</reference>
<dbReference type="InterPro" id="IPR005583">
    <property type="entry name" value="YaaA"/>
</dbReference>
<dbReference type="EMBL" id="RBAN01000001">
    <property type="protein sequence ID" value="RKN57411.1"/>
    <property type="molecule type" value="Genomic_DNA"/>
</dbReference>
<proteinExistence type="predicted"/>
<dbReference type="OrthoDB" id="3210767at2"/>
<keyword evidence="2" id="KW-1185">Reference proteome</keyword>
<accession>A0A3B0AA09</accession>
<dbReference type="RefSeq" id="WP_120777602.1">
    <property type="nucleotide sequence ID" value="NZ_JBHLUP010000009.1"/>
</dbReference>
<dbReference type="GO" id="GO:0033194">
    <property type="term" value="P:response to hydroperoxide"/>
    <property type="evidence" value="ECO:0007669"/>
    <property type="project" value="TreeGrafter"/>
</dbReference>
<gene>
    <name evidence="1" type="primary">yaaA</name>
    <name evidence="1" type="ORF">D7193_01610</name>
</gene>
<protein>
    <submittedName>
        <fullName evidence="1">Peroxide stress protein YaaA</fullName>
    </submittedName>
</protein>
<evidence type="ECO:0000313" key="1">
    <source>
        <dbReference type="EMBL" id="RKN57411.1"/>
    </source>
</evidence>
<dbReference type="NCBIfam" id="NF002545">
    <property type="entry name" value="PRK02101.2-3"/>
    <property type="match status" value="1"/>
</dbReference>
<dbReference type="GO" id="GO:0005829">
    <property type="term" value="C:cytosol"/>
    <property type="evidence" value="ECO:0007669"/>
    <property type="project" value="TreeGrafter"/>
</dbReference>
<organism evidence="1 2">
    <name type="scientific">Micromonospora costi</name>
    <dbReference type="NCBI Taxonomy" id="1530042"/>
    <lineage>
        <taxon>Bacteria</taxon>
        <taxon>Bacillati</taxon>
        <taxon>Actinomycetota</taxon>
        <taxon>Actinomycetes</taxon>
        <taxon>Micromonosporales</taxon>
        <taxon>Micromonosporaceae</taxon>
        <taxon>Micromonospora</taxon>
    </lineage>
</organism>
<sequence>MLILLPPSEGKADAGTGRRLDLARLSMPELTPAREEVLAALVALCDGPDEAAARAALGLSEGQRDELRRNARLTRAATTPAARLYTGVLYEALDLATLPPAATRAARRSVLIGSGLWGTVRLTDRIPPYRCPIGARLPGLGALSAYWRRALGPAMTAAAGGRPVLDLRSGAYAATWTPQGELAARTVTVRVLHEREVDGAPVRSVVSHFNKATKGRLVRDLLLADVRPRTAGQLVAALRDLKYTVVEQPSPAGRPRQVDVVVTEL</sequence>
<dbReference type="PANTHER" id="PTHR30283">
    <property type="entry name" value="PEROXIDE STRESS RESPONSE PROTEIN YAAA"/>
    <property type="match status" value="1"/>
</dbReference>
<name>A0A3B0AA09_9ACTN</name>
<dbReference type="Pfam" id="PF03883">
    <property type="entry name" value="H2O2_YaaD"/>
    <property type="match status" value="1"/>
</dbReference>
<dbReference type="Proteomes" id="UP000279968">
    <property type="component" value="Unassembled WGS sequence"/>
</dbReference>
<dbReference type="AlphaFoldDB" id="A0A3B0AA09"/>
<evidence type="ECO:0000313" key="2">
    <source>
        <dbReference type="Proteomes" id="UP000279968"/>
    </source>
</evidence>